<comment type="caution">
    <text evidence="1">The sequence shown here is derived from an EMBL/GenBank/DDBJ whole genome shotgun (WGS) entry which is preliminary data.</text>
</comment>
<evidence type="ECO:0000313" key="1">
    <source>
        <dbReference type="EMBL" id="OWY36154.1"/>
    </source>
</evidence>
<evidence type="ECO:0000313" key="2">
    <source>
        <dbReference type="Proteomes" id="UP000214747"/>
    </source>
</evidence>
<gene>
    <name evidence="1" type="ORF">CEJ45_02785</name>
</gene>
<keyword evidence="2" id="KW-1185">Reference proteome</keyword>
<protein>
    <submittedName>
        <fullName evidence="1">Uncharacterized protein</fullName>
    </submittedName>
</protein>
<sequence>MKGFFAFFSPRCVLPVDSHFINYPQRLMALCTLVVLGMQQTNICMLKAFSLKANIVVLFAGPGAVRW</sequence>
<proteinExistence type="predicted"/>
<dbReference type="EMBL" id="NJGV01000002">
    <property type="protein sequence ID" value="OWY36154.1"/>
    <property type="molecule type" value="Genomic_DNA"/>
</dbReference>
<reference evidence="1 2" key="1">
    <citation type="journal article" date="2010" name="Int. J. Syst. Evol. Microbiol.">
        <title>Reclassification of Herbaspirillum putei as a later heterotypic synonym of Herbaspirillum huttiense, with the description of H. huttiense subsp. huttiense subsp. nov. and H. huttiense subsp. putei subsp. nov., comb. nov., and description of Herbaspirillum aquaticum sp. nov.</title>
        <authorList>
            <person name="Dobritsa A.P."/>
            <person name="Reddy M.C."/>
            <person name="Samadpour M."/>
        </authorList>
    </citation>
    <scope>NUCLEOTIDE SEQUENCE [LARGE SCALE GENOMIC DNA]</scope>
    <source>
        <strain evidence="1 2">IEH 4430</strain>
    </source>
</reference>
<dbReference type="AlphaFoldDB" id="A0A225SZ36"/>
<accession>A0A225SZ36</accession>
<organism evidence="1 2">
    <name type="scientific">Herbaspirillum aquaticum</name>
    <dbReference type="NCBI Taxonomy" id="568783"/>
    <lineage>
        <taxon>Bacteria</taxon>
        <taxon>Pseudomonadati</taxon>
        <taxon>Pseudomonadota</taxon>
        <taxon>Betaproteobacteria</taxon>
        <taxon>Burkholderiales</taxon>
        <taxon>Oxalobacteraceae</taxon>
        <taxon>Herbaspirillum</taxon>
    </lineage>
</organism>
<name>A0A225SZ36_9BURK</name>
<dbReference type="Proteomes" id="UP000214747">
    <property type="component" value="Unassembled WGS sequence"/>
</dbReference>